<dbReference type="GO" id="GO:0004664">
    <property type="term" value="F:prephenate dehydratase activity"/>
    <property type="evidence" value="ECO:0007669"/>
    <property type="project" value="UniProtKB-UniRule"/>
</dbReference>
<dbReference type="SUPFAM" id="SSF53850">
    <property type="entry name" value="Periplasmic binding protein-like II"/>
    <property type="match status" value="1"/>
</dbReference>
<dbReference type="PROSITE" id="PS51671">
    <property type="entry name" value="ACT"/>
    <property type="match status" value="1"/>
</dbReference>
<dbReference type="PANTHER" id="PTHR21022:SF19">
    <property type="entry name" value="PREPHENATE DEHYDRATASE-RELATED"/>
    <property type="match status" value="1"/>
</dbReference>
<dbReference type="CDD" id="cd04905">
    <property type="entry name" value="ACT_CM-PDT"/>
    <property type="match status" value="1"/>
</dbReference>
<reference evidence="13" key="1">
    <citation type="journal article" date="2021" name="PeerJ">
        <title>Extensive microbial diversity within the chicken gut microbiome revealed by metagenomics and culture.</title>
        <authorList>
            <person name="Gilroy R."/>
            <person name="Ravi A."/>
            <person name="Getino M."/>
            <person name="Pursley I."/>
            <person name="Horton D.L."/>
            <person name="Alikhan N.F."/>
            <person name="Baker D."/>
            <person name="Gharbi K."/>
            <person name="Hall N."/>
            <person name="Watson M."/>
            <person name="Adriaenssens E.M."/>
            <person name="Foster-Nyarko E."/>
            <person name="Jarju S."/>
            <person name="Secka A."/>
            <person name="Antonio M."/>
            <person name="Oren A."/>
            <person name="Chaudhuri R.R."/>
            <person name="La Ragione R."/>
            <person name="Hildebrand F."/>
            <person name="Pallen M.J."/>
        </authorList>
    </citation>
    <scope>NUCLEOTIDE SEQUENCE</scope>
    <source>
        <strain evidence="13">CHK199-9574</strain>
    </source>
</reference>
<dbReference type="PANTHER" id="PTHR21022">
    <property type="entry name" value="PREPHENATE DEHYDRATASE P PROTEIN"/>
    <property type="match status" value="1"/>
</dbReference>
<dbReference type="PROSITE" id="PS51171">
    <property type="entry name" value="PREPHENATE_DEHYDR_3"/>
    <property type="match status" value="1"/>
</dbReference>
<evidence type="ECO:0000259" key="12">
    <source>
        <dbReference type="PROSITE" id="PS51671"/>
    </source>
</evidence>
<dbReference type="EC" id="4.2.1.51" evidence="2 10"/>
<evidence type="ECO:0000256" key="2">
    <source>
        <dbReference type="ARBA" id="ARBA00013147"/>
    </source>
</evidence>
<evidence type="ECO:0000256" key="4">
    <source>
        <dbReference type="ARBA" id="ARBA00022605"/>
    </source>
</evidence>
<dbReference type="Gene3D" id="3.30.70.260">
    <property type="match status" value="1"/>
</dbReference>
<evidence type="ECO:0000259" key="11">
    <source>
        <dbReference type="PROSITE" id="PS51171"/>
    </source>
</evidence>
<evidence type="ECO:0000313" key="13">
    <source>
        <dbReference type="EMBL" id="HIY77941.1"/>
    </source>
</evidence>
<keyword evidence="5 10" id="KW-0057">Aromatic amino acid biosynthesis</keyword>
<protein>
    <recommendedName>
        <fullName evidence="3 10">Prephenate dehydratase</fullName>
        <shortName evidence="10">PDT</shortName>
        <ecNumber evidence="2 10">4.2.1.51</ecNumber>
    </recommendedName>
</protein>
<dbReference type="NCBIfam" id="NF008865">
    <property type="entry name" value="PRK11898.1"/>
    <property type="match status" value="1"/>
</dbReference>
<evidence type="ECO:0000313" key="14">
    <source>
        <dbReference type="Proteomes" id="UP000824135"/>
    </source>
</evidence>
<evidence type="ECO:0000256" key="9">
    <source>
        <dbReference type="PIRSR" id="PIRSR001500-2"/>
    </source>
</evidence>
<comment type="caution">
    <text evidence="13">The sequence shown here is derived from an EMBL/GenBank/DDBJ whole genome shotgun (WGS) entry which is preliminary data.</text>
</comment>
<dbReference type="InterPro" id="IPR002912">
    <property type="entry name" value="ACT_dom"/>
</dbReference>
<organism evidence="13 14">
    <name type="scientific">Candidatus Borkfalkia excrementavium</name>
    <dbReference type="NCBI Taxonomy" id="2838505"/>
    <lineage>
        <taxon>Bacteria</taxon>
        <taxon>Bacillati</taxon>
        <taxon>Bacillota</taxon>
        <taxon>Clostridia</taxon>
        <taxon>Christensenellales</taxon>
        <taxon>Christensenellaceae</taxon>
        <taxon>Candidatus Borkfalkia</taxon>
    </lineage>
</organism>
<dbReference type="GO" id="GO:0009094">
    <property type="term" value="P:L-phenylalanine biosynthetic process"/>
    <property type="evidence" value="ECO:0007669"/>
    <property type="project" value="UniProtKB-KW"/>
</dbReference>
<accession>A0A9D2CG54</accession>
<dbReference type="PROSITE" id="PS00858">
    <property type="entry name" value="PREPHENATE_DEHYDR_2"/>
    <property type="match status" value="1"/>
</dbReference>
<dbReference type="AlphaFoldDB" id="A0A9D2CG54"/>
<dbReference type="InterPro" id="IPR008242">
    <property type="entry name" value="Chor_mutase/pphenate_deHydtase"/>
</dbReference>
<evidence type="ECO:0000256" key="6">
    <source>
        <dbReference type="ARBA" id="ARBA00023222"/>
    </source>
</evidence>
<feature type="domain" description="ACT" evidence="12">
    <location>
        <begin position="206"/>
        <end position="282"/>
    </location>
</feature>
<keyword evidence="4 10" id="KW-0028">Amino-acid biosynthesis</keyword>
<dbReference type="PIRSF" id="PIRSF001500">
    <property type="entry name" value="Chor_mut_pdt_Ppr"/>
    <property type="match status" value="1"/>
</dbReference>
<dbReference type="GO" id="GO:0005737">
    <property type="term" value="C:cytoplasm"/>
    <property type="evidence" value="ECO:0007669"/>
    <property type="project" value="TreeGrafter"/>
</dbReference>
<evidence type="ECO:0000256" key="10">
    <source>
        <dbReference type="RuleBase" id="RU361254"/>
    </source>
</evidence>
<evidence type="ECO:0000256" key="7">
    <source>
        <dbReference type="ARBA" id="ARBA00023239"/>
    </source>
</evidence>
<feature type="site" description="Essential for prephenate dehydratase activity" evidence="9">
    <location>
        <position position="186"/>
    </location>
</feature>
<comment type="pathway">
    <text evidence="1 10">Amino-acid biosynthesis; L-phenylalanine biosynthesis; phenylpyruvate from prephenate: step 1/1.</text>
</comment>
<keyword evidence="6 10" id="KW-0584">Phenylalanine biosynthesis</keyword>
<feature type="domain" description="Prephenate dehydratase" evidence="11">
    <location>
        <begin position="17"/>
        <end position="193"/>
    </location>
</feature>
<dbReference type="InterPro" id="IPR001086">
    <property type="entry name" value="Preph_deHydtase"/>
</dbReference>
<evidence type="ECO:0000256" key="1">
    <source>
        <dbReference type="ARBA" id="ARBA00004741"/>
    </source>
</evidence>
<name>A0A9D2CG54_9FIRM</name>
<evidence type="ECO:0000256" key="5">
    <source>
        <dbReference type="ARBA" id="ARBA00023141"/>
    </source>
</evidence>
<dbReference type="EMBL" id="DXCO01000021">
    <property type="protein sequence ID" value="HIY77941.1"/>
    <property type="molecule type" value="Genomic_DNA"/>
</dbReference>
<proteinExistence type="predicted"/>
<dbReference type="Proteomes" id="UP000824135">
    <property type="component" value="Unassembled WGS sequence"/>
</dbReference>
<reference evidence="13" key="2">
    <citation type="submission" date="2021-04" db="EMBL/GenBank/DDBJ databases">
        <authorList>
            <person name="Gilroy R."/>
        </authorList>
    </citation>
    <scope>NUCLEOTIDE SEQUENCE</scope>
    <source>
        <strain evidence="13">CHK199-9574</strain>
    </source>
</reference>
<evidence type="ECO:0000256" key="8">
    <source>
        <dbReference type="ARBA" id="ARBA00047848"/>
    </source>
</evidence>
<dbReference type="InterPro" id="IPR018528">
    <property type="entry name" value="Preph_deHydtase_CS"/>
</dbReference>
<keyword evidence="7 10" id="KW-0456">Lyase</keyword>
<dbReference type="SUPFAM" id="SSF55021">
    <property type="entry name" value="ACT-like"/>
    <property type="match status" value="1"/>
</dbReference>
<comment type="catalytic activity">
    <reaction evidence="8 10">
        <text>prephenate + H(+) = 3-phenylpyruvate + CO2 + H2O</text>
        <dbReference type="Rhea" id="RHEA:21648"/>
        <dbReference type="ChEBI" id="CHEBI:15377"/>
        <dbReference type="ChEBI" id="CHEBI:15378"/>
        <dbReference type="ChEBI" id="CHEBI:16526"/>
        <dbReference type="ChEBI" id="CHEBI:18005"/>
        <dbReference type="ChEBI" id="CHEBI:29934"/>
        <dbReference type="EC" id="4.2.1.51"/>
    </reaction>
</comment>
<dbReference type="InterPro" id="IPR045865">
    <property type="entry name" value="ACT-like_dom_sf"/>
</dbReference>
<gene>
    <name evidence="10 13" type="primary">pheA</name>
    <name evidence="13" type="ORF">H9728_02750</name>
</gene>
<dbReference type="Pfam" id="PF00800">
    <property type="entry name" value="PDT"/>
    <property type="match status" value="1"/>
</dbReference>
<sequence>MQKNTFSAPLYAVSDIKISYLGPEGSYSSVAMQNLRPHEKMQGLPCKSFYAAVQAVLDGEAEYAVLPVENTLQGAVTQNLDLLYANPDLYAVREYVLKIEHRLIAKEGTRLSDIRRVYSHEQAILQCGKFLARELPQAEIVYTDSTMQSVSCIRSAEEAGIVGAHVREKGLVFLSDNIADEPKNFTHFLLVAKGRASLPPHSTYVYFAATCPHEPGALLKMLQILAVYDLNMTKIESRPIKNSPGEYCFFIEFKGDVADKNVCFALNRLAEYTKNFKLLGCY</sequence>
<evidence type="ECO:0000256" key="3">
    <source>
        <dbReference type="ARBA" id="ARBA00021872"/>
    </source>
</evidence>
<dbReference type="Gene3D" id="3.40.190.10">
    <property type="entry name" value="Periplasmic binding protein-like II"/>
    <property type="match status" value="2"/>
</dbReference>